<evidence type="ECO:0000256" key="2">
    <source>
        <dbReference type="ARBA" id="ARBA00023002"/>
    </source>
</evidence>
<dbReference type="Gene3D" id="3.50.50.60">
    <property type="entry name" value="FAD/NAD(P)-binding domain"/>
    <property type="match status" value="1"/>
</dbReference>
<dbReference type="InterPro" id="IPR027477">
    <property type="entry name" value="Succ_DH/fumarate_Rdtase_cat_sf"/>
</dbReference>
<protein>
    <submittedName>
        <fullName evidence="6">Succinate dehydrogenase flavoprotein subunit</fullName>
        <ecNumber evidence="6">1.3.5.1</ecNumber>
    </submittedName>
</protein>
<dbReference type="PANTHER" id="PTHR11632">
    <property type="entry name" value="SUCCINATE DEHYDROGENASE 2 FLAVOPROTEIN SUBUNIT"/>
    <property type="match status" value="1"/>
</dbReference>
<dbReference type="InterPro" id="IPR036188">
    <property type="entry name" value="FAD/NAD-bd_sf"/>
</dbReference>
<dbReference type="GO" id="GO:0033765">
    <property type="term" value="F:steroid dehydrogenase activity, acting on the CH-CH group of donors"/>
    <property type="evidence" value="ECO:0007669"/>
    <property type="project" value="UniProtKB-ARBA"/>
</dbReference>
<dbReference type="SUPFAM" id="SSF51905">
    <property type="entry name" value="FAD/NAD(P)-binding domain"/>
    <property type="match status" value="1"/>
</dbReference>
<name>A0A6J4N020_9CHLR</name>
<dbReference type="Pfam" id="PF00890">
    <property type="entry name" value="FAD_binding_2"/>
    <property type="match status" value="1"/>
</dbReference>
<gene>
    <name evidence="6" type="ORF">AVDCRST_MAG93-8448</name>
</gene>
<dbReference type="NCBIfam" id="NF005749">
    <property type="entry name" value="PRK07573.1"/>
    <property type="match status" value="1"/>
</dbReference>
<dbReference type="GO" id="GO:0009061">
    <property type="term" value="P:anaerobic respiration"/>
    <property type="evidence" value="ECO:0007669"/>
    <property type="project" value="TreeGrafter"/>
</dbReference>
<dbReference type="InterPro" id="IPR030664">
    <property type="entry name" value="SdhA/FrdA/AprA"/>
</dbReference>
<dbReference type="GO" id="GO:0005886">
    <property type="term" value="C:plasma membrane"/>
    <property type="evidence" value="ECO:0007669"/>
    <property type="project" value="TreeGrafter"/>
</dbReference>
<dbReference type="FunFam" id="1.20.58.100:FF:000003">
    <property type="entry name" value="Succinate dehydrogenase flavoprotein subunit"/>
    <property type="match status" value="1"/>
</dbReference>
<evidence type="ECO:0000259" key="5">
    <source>
        <dbReference type="Pfam" id="PF02910"/>
    </source>
</evidence>
<reference evidence="6" key="1">
    <citation type="submission" date="2020-02" db="EMBL/GenBank/DDBJ databases">
        <authorList>
            <person name="Meier V. D."/>
        </authorList>
    </citation>
    <scope>NUCLEOTIDE SEQUENCE</scope>
    <source>
        <strain evidence="6">AVDCRST_MAG93</strain>
    </source>
</reference>
<dbReference type="FunFam" id="3.90.700.10:FF:000006">
    <property type="entry name" value="Succinate dehydrogenase flavoprotein subunit"/>
    <property type="match status" value="1"/>
</dbReference>
<dbReference type="EC" id="1.3.5.1" evidence="6"/>
<organism evidence="6">
    <name type="scientific">uncultured Chloroflexia bacterium</name>
    <dbReference type="NCBI Taxonomy" id="1672391"/>
    <lineage>
        <taxon>Bacteria</taxon>
        <taxon>Bacillati</taxon>
        <taxon>Chloroflexota</taxon>
        <taxon>Chloroflexia</taxon>
        <taxon>environmental samples</taxon>
    </lineage>
</organism>
<keyword evidence="2 6" id="KW-0560">Oxidoreductase</keyword>
<dbReference type="GO" id="GO:0009055">
    <property type="term" value="F:electron transfer activity"/>
    <property type="evidence" value="ECO:0007669"/>
    <property type="project" value="TreeGrafter"/>
</dbReference>
<dbReference type="InterPro" id="IPR037099">
    <property type="entry name" value="Fum_R/Succ_DH_flav-like_C_sf"/>
</dbReference>
<feature type="non-terminal residue" evidence="6">
    <location>
        <position position="1"/>
    </location>
</feature>
<proteinExistence type="predicted"/>
<dbReference type="Gene3D" id="1.20.58.100">
    <property type="entry name" value="Fumarate reductase/succinate dehydrogenase flavoprotein-like, C-terminal domain"/>
    <property type="match status" value="1"/>
</dbReference>
<feature type="domain" description="FAD-dependent oxidoreductase 2 FAD-binding" evidence="4">
    <location>
        <begin position="2"/>
        <end position="352"/>
    </location>
</feature>
<dbReference type="Gene3D" id="3.90.700.10">
    <property type="entry name" value="Succinate dehydrogenase/fumarate reductase flavoprotein, catalytic domain"/>
    <property type="match status" value="1"/>
</dbReference>
<dbReference type="GO" id="GO:0050660">
    <property type="term" value="F:flavin adenine dinucleotide binding"/>
    <property type="evidence" value="ECO:0007669"/>
    <property type="project" value="TreeGrafter"/>
</dbReference>
<accession>A0A6J4N020</accession>
<dbReference type="PANTHER" id="PTHR11632:SF53">
    <property type="entry name" value="SUCCINATE DEHYDROGENASE FLAVOPROTEIN SUBUNIT"/>
    <property type="match status" value="1"/>
</dbReference>
<dbReference type="NCBIfam" id="TIGR01811">
    <property type="entry name" value="sdhA_Bsu"/>
    <property type="match status" value="1"/>
</dbReference>
<dbReference type="EMBL" id="CADCTR010002850">
    <property type="protein sequence ID" value="CAA9371298.1"/>
    <property type="molecule type" value="Genomic_DNA"/>
</dbReference>
<feature type="domain" description="Fumarate reductase/succinate dehydrogenase flavoprotein-like C-terminal" evidence="5">
    <location>
        <begin position="413"/>
        <end position="547"/>
    </location>
</feature>
<dbReference type="InterPro" id="IPR003953">
    <property type="entry name" value="FAD-dep_OxRdtase_2_FAD-bd"/>
</dbReference>
<evidence type="ECO:0000256" key="3">
    <source>
        <dbReference type="PIRSR" id="PIRSR630664-50"/>
    </source>
</evidence>
<feature type="active site" description="Proton acceptor" evidence="3">
    <location>
        <position position="241"/>
    </location>
</feature>
<dbReference type="InterPro" id="IPR011280">
    <property type="entry name" value="Succ_DH/Fum_Rdt_flav_su"/>
</dbReference>
<dbReference type="SUPFAM" id="SSF56425">
    <property type="entry name" value="Succinate dehydrogenase/fumarate reductase flavoprotein, catalytic domain"/>
    <property type="match status" value="1"/>
</dbReference>
<dbReference type="SUPFAM" id="SSF46977">
    <property type="entry name" value="Succinate dehydrogenase/fumarate reductase flavoprotein C-terminal domain"/>
    <property type="match status" value="1"/>
</dbReference>
<dbReference type="AlphaFoldDB" id="A0A6J4N020"/>
<dbReference type="Pfam" id="PF02910">
    <property type="entry name" value="Succ_DH_flav_C"/>
    <property type="match status" value="1"/>
</dbReference>
<evidence type="ECO:0000313" key="6">
    <source>
        <dbReference type="EMBL" id="CAA9371298.1"/>
    </source>
</evidence>
<dbReference type="GO" id="GO:0008177">
    <property type="term" value="F:succinate dehydrogenase (quinone) activity"/>
    <property type="evidence" value="ECO:0007669"/>
    <property type="project" value="UniProtKB-EC"/>
</dbReference>
<sequence length="548" mass="60875">GDSIYRLFYDTVKGGDFRAREGNVYRLAQLSVNIIDQCVAQGVPFAREYSGLLDTRSFGGAQVARTFYARGQTGQQLLLGAYQSLSRQIDAGTVKMFPRHDMLDLIVADGRARGIIARDMVTGEVKSHLADVVVIATGGYGNVFYLSTNAKGSNATAIWRAHKRGALFSNPCFTQIHPTCIPVSGEHQSKLTLMSESLRNDGRVWVPLKKGDTRDASQIPENERDYFLERRYPSFGNLVPRDVASRAAKAVCDEGRGVGPGGLGVYLDFADSIGRLGVNTIRARYGNLFDMYDKITGEDPYNSPMRIYPAVHYTMGGLWVDYNLESTIPGLFVAGEANFSDHGANRLGASALMQGLADGYFVLPATLSDYLARTKLERIDATHPAVTEAGQDVNQRIHHLVNVKGKHTPDWFHRQLGHIMWDNCGMGRSEAGLKHALDQIPALREQFWQDVNVPGENGEVNQSLENAGRVADFLELGELMCRDALHRNESCGGHFREESQTEEGEALRDDENFSYVADWQYAGANQPPILHKEELEFEYVHPSQRSYK</sequence>
<keyword evidence="1" id="KW-0285">Flavoprotein</keyword>
<evidence type="ECO:0000259" key="4">
    <source>
        <dbReference type="Pfam" id="PF00890"/>
    </source>
</evidence>
<evidence type="ECO:0000256" key="1">
    <source>
        <dbReference type="ARBA" id="ARBA00022630"/>
    </source>
</evidence>
<dbReference type="InterPro" id="IPR015939">
    <property type="entry name" value="Fum_Rdtase/Succ_DH_flav-like_C"/>
</dbReference>